<evidence type="ECO:0000259" key="1">
    <source>
        <dbReference type="PROSITE" id="PS50943"/>
    </source>
</evidence>
<dbReference type="GO" id="GO:0003677">
    <property type="term" value="F:DNA binding"/>
    <property type="evidence" value="ECO:0007669"/>
    <property type="project" value="InterPro"/>
</dbReference>
<dbReference type="Pfam" id="PF01381">
    <property type="entry name" value="HTH_3"/>
    <property type="match status" value="1"/>
</dbReference>
<feature type="domain" description="HTH cro/C1-type" evidence="1">
    <location>
        <begin position="56"/>
        <end position="83"/>
    </location>
</feature>
<dbReference type="InterPro" id="IPR010982">
    <property type="entry name" value="Lambda_DNA-bd_dom_sf"/>
</dbReference>
<evidence type="ECO:0000313" key="2">
    <source>
        <dbReference type="EMBL" id="MBH0113208.1"/>
    </source>
</evidence>
<proteinExistence type="predicted"/>
<dbReference type="EMBL" id="JADZGI010000001">
    <property type="protein sequence ID" value="MBH0113208.1"/>
    <property type="molecule type" value="Genomic_DNA"/>
</dbReference>
<evidence type="ECO:0000313" key="3">
    <source>
        <dbReference type="Proteomes" id="UP000617634"/>
    </source>
</evidence>
<gene>
    <name evidence="2" type="ORF">I5E68_09645</name>
</gene>
<name>A0A931HCZ3_9SPHN</name>
<dbReference type="InterPro" id="IPR001387">
    <property type="entry name" value="Cro/C1-type_HTH"/>
</dbReference>
<accession>A0A931HCZ3</accession>
<dbReference type="Gene3D" id="1.10.260.40">
    <property type="entry name" value="lambda repressor-like DNA-binding domains"/>
    <property type="match status" value="1"/>
</dbReference>
<comment type="caution">
    <text evidence="2">The sequence shown here is derived from an EMBL/GenBank/DDBJ whole genome shotgun (WGS) entry which is preliminary data.</text>
</comment>
<reference evidence="2" key="1">
    <citation type="submission" date="2020-11" db="EMBL/GenBank/DDBJ databases">
        <title>Novosphingobium aureum sp. nov., a marine bacterium isolated from sediment of a salt flat.</title>
        <authorList>
            <person name="Yoo Y."/>
            <person name="Kim J.-J."/>
        </authorList>
    </citation>
    <scope>NUCLEOTIDE SEQUENCE</scope>
    <source>
        <strain evidence="2">YJ-S2-02</strain>
    </source>
</reference>
<dbReference type="RefSeq" id="WP_197163254.1">
    <property type="nucleotide sequence ID" value="NZ_JADZGI010000001.1"/>
</dbReference>
<organism evidence="2 3">
    <name type="scientific">Novosphingobium aureum</name>
    <dbReference type="NCBI Taxonomy" id="2792964"/>
    <lineage>
        <taxon>Bacteria</taxon>
        <taxon>Pseudomonadati</taxon>
        <taxon>Pseudomonadota</taxon>
        <taxon>Alphaproteobacteria</taxon>
        <taxon>Sphingomonadales</taxon>
        <taxon>Sphingomonadaceae</taxon>
        <taxon>Novosphingobium</taxon>
    </lineage>
</organism>
<keyword evidence="3" id="KW-1185">Reference proteome</keyword>
<sequence length="224" mass="24909">MVADRLVREPEFAKRLNQACDTNAHAPDLHRGRYVWLREELAKRFNENVSIETCRKWFAGESRPRPAKMAKVAQLLEVDVAWLSLGVDPEIGPKEKRLRNAMADGVVNVVAGLIQMDGGRPAFPDETDKRATDENIDLYAIIKGANYAFHITLGELVDDKLRFPVPAKNDAVIVLGVVREGFSVRIFEISPEIIATSGVARSSSARLDVAESDLRPVSTFAERL</sequence>
<protein>
    <submittedName>
        <fullName evidence="2">Helix-turn-helix transcriptional regulator</fullName>
    </submittedName>
</protein>
<dbReference type="PROSITE" id="PS50943">
    <property type="entry name" value="HTH_CROC1"/>
    <property type="match status" value="1"/>
</dbReference>
<dbReference type="AlphaFoldDB" id="A0A931HCZ3"/>
<dbReference type="Proteomes" id="UP000617634">
    <property type="component" value="Unassembled WGS sequence"/>
</dbReference>